<name>J9FUU7_9ZZZZ</name>
<proteinExistence type="predicted"/>
<sequence>MTDFIRADAGVRKANYIAVFLSSVIHTIFAVAVGRRIALPSIIIILVFLHQRTSRYKPIISRIIRSLILTAPTSTSILNTSSPIYAHT</sequence>
<feature type="transmembrane region" description="Helical" evidence="1">
    <location>
        <begin position="16"/>
        <end position="49"/>
    </location>
</feature>
<keyword evidence="1" id="KW-1133">Transmembrane helix</keyword>
<accession>J9FUU7</accession>
<evidence type="ECO:0000256" key="1">
    <source>
        <dbReference type="SAM" id="Phobius"/>
    </source>
</evidence>
<dbReference type="EMBL" id="AMCI01007017">
    <property type="protein sequence ID" value="EJW93357.1"/>
    <property type="molecule type" value="Genomic_DNA"/>
</dbReference>
<gene>
    <name evidence="2" type="ORF">EVA_18536</name>
</gene>
<comment type="caution">
    <text evidence="2">The sequence shown here is derived from an EMBL/GenBank/DDBJ whole genome shotgun (WGS) entry which is preliminary data.</text>
</comment>
<dbReference type="AlphaFoldDB" id="J9FUU7"/>
<organism evidence="2">
    <name type="scientific">gut metagenome</name>
    <dbReference type="NCBI Taxonomy" id="749906"/>
    <lineage>
        <taxon>unclassified sequences</taxon>
        <taxon>metagenomes</taxon>
        <taxon>organismal metagenomes</taxon>
    </lineage>
</organism>
<reference evidence="2" key="1">
    <citation type="journal article" date="2012" name="PLoS ONE">
        <title>Gene sets for utilization of primary and secondary nutrition supplies in the distal gut of endangered iberian lynx.</title>
        <authorList>
            <person name="Alcaide M."/>
            <person name="Messina E."/>
            <person name="Richter M."/>
            <person name="Bargiela R."/>
            <person name="Peplies J."/>
            <person name="Huws S.A."/>
            <person name="Newbold C.J."/>
            <person name="Golyshin P.N."/>
            <person name="Simon M.A."/>
            <person name="Lopez G."/>
            <person name="Yakimov M.M."/>
            <person name="Ferrer M."/>
        </authorList>
    </citation>
    <scope>NUCLEOTIDE SEQUENCE</scope>
</reference>
<evidence type="ECO:0000313" key="2">
    <source>
        <dbReference type="EMBL" id="EJW93357.1"/>
    </source>
</evidence>
<protein>
    <submittedName>
        <fullName evidence="2">Uncharacterized protein</fullName>
    </submittedName>
</protein>
<keyword evidence="1" id="KW-0812">Transmembrane</keyword>
<keyword evidence="1" id="KW-0472">Membrane</keyword>